<evidence type="ECO:0000313" key="3">
    <source>
        <dbReference type="EMBL" id="KAK3092720.1"/>
    </source>
</evidence>
<dbReference type="AlphaFoldDB" id="A0AA88Y2F0"/>
<gene>
    <name evidence="3" type="ORF">FSP39_006479</name>
</gene>
<reference evidence="3" key="1">
    <citation type="submission" date="2019-08" db="EMBL/GenBank/DDBJ databases">
        <title>The improved chromosome-level genome for the pearl oyster Pinctada fucata martensii using PacBio sequencing and Hi-C.</title>
        <authorList>
            <person name="Zheng Z."/>
        </authorList>
    </citation>
    <scope>NUCLEOTIDE SEQUENCE</scope>
    <source>
        <strain evidence="3">ZZ-2019</strain>
        <tissue evidence="3">Adductor muscle</tissue>
    </source>
</reference>
<accession>A0AA88Y2F0</accession>
<evidence type="ECO:0000259" key="2">
    <source>
        <dbReference type="PROSITE" id="PS50222"/>
    </source>
</evidence>
<comment type="caution">
    <text evidence="3">The sequence shown here is derived from an EMBL/GenBank/DDBJ whole genome shotgun (WGS) entry which is preliminary data.</text>
</comment>
<feature type="domain" description="EF-hand" evidence="2">
    <location>
        <begin position="100"/>
        <end position="130"/>
    </location>
</feature>
<dbReference type="Proteomes" id="UP001186944">
    <property type="component" value="Unassembled WGS sequence"/>
</dbReference>
<dbReference type="InterPro" id="IPR011992">
    <property type="entry name" value="EF-hand-dom_pair"/>
</dbReference>
<protein>
    <recommendedName>
        <fullName evidence="2">EF-hand domain-containing protein</fullName>
    </recommendedName>
</protein>
<proteinExistence type="predicted"/>
<evidence type="ECO:0000313" key="4">
    <source>
        <dbReference type="Proteomes" id="UP001186944"/>
    </source>
</evidence>
<dbReference type="Gene3D" id="1.10.238.10">
    <property type="entry name" value="EF-hand"/>
    <property type="match status" value="1"/>
</dbReference>
<dbReference type="PROSITE" id="PS50222">
    <property type="entry name" value="EF_HAND_2"/>
    <property type="match status" value="1"/>
</dbReference>
<keyword evidence="1" id="KW-0732">Signal</keyword>
<feature type="signal peptide" evidence="1">
    <location>
        <begin position="1"/>
        <end position="22"/>
    </location>
</feature>
<feature type="chain" id="PRO_5041732946" description="EF-hand domain-containing protein" evidence="1">
    <location>
        <begin position="23"/>
        <end position="134"/>
    </location>
</feature>
<sequence length="134" mass="15122">MSMIRLSLVVLALIFLVSESCGFVRVRVGVRVRVRARIRIGKRSLGGKANLVMKLNPCDFTSFDIIYRDSKITKDEIEILFENDDKAKTDPVNQKQDYYADEIFMALDTDGNEEVTPEEFKEKAPDVIAGCKAA</sequence>
<dbReference type="InterPro" id="IPR002048">
    <property type="entry name" value="EF_hand_dom"/>
</dbReference>
<evidence type="ECO:0000256" key="1">
    <source>
        <dbReference type="SAM" id="SignalP"/>
    </source>
</evidence>
<dbReference type="EMBL" id="VSWD01000009">
    <property type="protein sequence ID" value="KAK3092720.1"/>
    <property type="molecule type" value="Genomic_DNA"/>
</dbReference>
<organism evidence="3 4">
    <name type="scientific">Pinctada imbricata</name>
    <name type="common">Atlantic pearl-oyster</name>
    <name type="synonym">Pinctada martensii</name>
    <dbReference type="NCBI Taxonomy" id="66713"/>
    <lineage>
        <taxon>Eukaryota</taxon>
        <taxon>Metazoa</taxon>
        <taxon>Spiralia</taxon>
        <taxon>Lophotrochozoa</taxon>
        <taxon>Mollusca</taxon>
        <taxon>Bivalvia</taxon>
        <taxon>Autobranchia</taxon>
        <taxon>Pteriomorphia</taxon>
        <taxon>Pterioida</taxon>
        <taxon>Pterioidea</taxon>
        <taxon>Pteriidae</taxon>
        <taxon>Pinctada</taxon>
    </lineage>
</organism>
<name>A0AA88Y2F0_PINIB</name>
<dbReference type="GO" id="GO:0005509">
    <property type="term" value="F:calcium ion binding"/>
    <property type="evidence" value="ECO:0007669"/>
    <property type="project" value="InterPro"/>
</dbReference>
<dbReference type="SUPFAM" id="SSF47473">
    <property type="entry name" value="EF-hand"/>
    <property type="match status" value="1"/>
</dbReference>
<keyword evidence="4" id="KW-1185">Reference proteome</keyword>